<dbReference type="Proteomes" id="UP000652761">
    <property type="component" value="Unassembled WGS sequence"/>
</dbReference>
<organism evidence="1 2">
    <name type="scientific">Colocasia esculenta</name>
    <name type="common">Wild taro</name>
    <name type="synonym">Arum esculentum</name>
    <dbReference type="NCBI Taxonomy" id="4460"/>
    <lineage>
        <taxon>Eukaryota</taxon>
        <taxon>Viridiplantae</taxon>
        <taxon>Streptophyta</taxon>
        <taxon>Embryophyta</taxon>
        <taxon>Tracheophyta</taxon>
        <taxon>Spermatophyta</taxon>
        <taxon>Magnoliopsida</taxon>
        <taxon>Liliopsida</taxon>
        <taxon>Araceae</taxon>
        <taxon>Aroideae</taxon>
        <taxon>Colocasieae</taxon>
        <taxon>Colocasia</taxon>
    </lineage>
</organism>
<evidence type="ECO:0000313" key="1">
    <source>
        <dbReference type="EMBL" id="MQL87156.1"/>
    </source>
</evidence>
<protein>
    <submittedName>
        <fullName evidence="1">Uncharacterized protein</fullName>
    </submittedName>
</protein>
<evidence type="ECO:0000313" key="2">
    <source>
        <dbReference type="Proteomes" id="UP000652761"/>
    </source>
</evidence>
<dbReference type="AlphaFoldDB" id="A0A843UWY3"/>
<reference evidence="1" key="1">
    <citation type="submission" date="2017-07" db="EMBL/GenBank/DDBJ databases">
        <title>Taro Niue Genome Assembly and Annotation.</title>
        <authorList>
            <person name="Atibalentja N."/>
            <person name="Keating K."/>
            <person name="Fields C.J."/>
        </authorList>
    </citation>
    <scope>NUCLEOTIDE SEQUENCE</scope>
    <source>
        <strain evidence="1">Niue_2</strain>
        <tissue evidence="1">Leaf</tissue>
    </source>
</reference>
<proteinExistence type="predicted"/>
<keyword evidence="2" id="KW-1185">Reference proteome</keyword>
<name>A0A843UWY3_COLES</name>
<gene>
    <name evidence="1" type="ORF">Taro_019693</name>
</gene>
<dbReference type="EMBL" id="NMUH01000956">
    <property type="protein sequence ID" value="MQL87156.1"/>
    <property type="molecule type" value="Genomic_DNA"/>
</dbReference>
<comment type="caution">
    <text evidence="1">The sequence shown here is derived from an EMBL/GenBank/DDBJ whole genome shotgun (WGS) entry which is preliminary data.</text>
</comment>
<accession>A0A843UWY3</accession>
<sequence>MDKPTSTPLVRWIFLALDGELKQKTEEPSSSCSWLRATVYLATGYNVSVDRNQSNIGKPFKA</sequence>